<comment type="caution">
    <text evidence="3">The sequence shown here is derived from an EMBL/GenBank/DDBJ whole genome shotgun (WGS) entry which is preliminary data.</text>
</comment>
<feature type="signal peptide" evidence="1">
    <location>
        <begin position="1"/>
        <end position="25"/>
    </location>
</feature>
<evidence type="ECO:0000313" key="3">
    <source>
        <dbReference type="EMBL" id="KAF6747681.1"/>
    </source>
</evidence>
<keyword evidence="1" id="KW-0732">Signal</keyword>
<dbReference type="InterPro" id="IPR002925">
    <property type="entry name" value="Dienelactn_hydro"/>
</dbReference>
<sequence length="290" mass="31659">MMVSLAMRIVQALALISILPATVWSIPSSSSPVLAGPIGKDCTIGSIHEGTPTGKNITIAGVPTYYSEPPHSKDGKNSTTKVILFFSDIFGAFYINNELLMDYFAAQGYHVLALDYFLGDPVGLHTNANLEPFDPSFDLNAWVEKSRKQAEAVTQPWIDAVKKRYGAKAKYTAVGYCFGGPYVMDIAATDGVVAGAFAHPSGLTEDHFNKLKKPLLLSCAETDTAFPAESRRRAEDILAASHATYHSQLFSNVTHGFATRGNLTVENELWAKEESARSVIGWFDRFTIQK</sequence>
<dbReference type="Proteomes" id="UP000521943">
    <property type="component" value="Unassembled WGS sequence"/>
</dbReference>
<protein>
    <submittedName>
        <fullName evidence="3">Alpha/Beta hydrolase protein</fullName>
    </submittedName>
</protein>
<proteinExistence type="predicted"/>
<dbReference type="InterPro" id="IPR029058">
    <property type="entry name" value="AB_hydrolase_fold"/>
</dbReference>
<evidence type="ECO:0000313" key="4">
    <source>
        <dbReference type="Proteomes" id="UP000521943"/>
    </source>
</evidence>
<dbReference type="Pfam" id="PF01738">
    <property type="entry name" value="DLH"/>
    <property type="match status" value="1"/>
</dbReference>
<feature type="chain" id="PRO_5034017403" evidence="1">
    <location>
        <begin position="26"/>
        <end position="290"/>
    </location>
</feature>
<dbReference type="PANTHER" id="PTHR17630">
    <property type="entry name" value="DIENELACTONE HYDROLASE"/>
    <property type="match status" value="1"/>
</dbReference>
<dbReference type="OrthoDB" id="1393670at2759"/>
<accession>A0A8H6M0E0</accession>
<dbReference type="SUPFAM" id="SSF53474">
    <property type="entry name" value="alpha/beta-Hydrolases"/>
    <property type="match status" value="1"/>
</dbReference>
<dbReference type="EMBL" id="JACGCI010000079">
    <property type="protein sequence ID" value="KAF6747681.1"/>
    <property type="molecule type" value="Genomic_DNA"/>
</dbReference>
<feature type="domain" description="Dienelactone hydrolase" evidence="2">
    <location>
        <begin position="76"/>
        <end position="286"/>
    </location>
</feature>
<evidence type="ECO:0000259" key="2">
    <source>
        <dbReference type="Pfam" id="PF01738"/>
    </source>
</evidence>
<dbReference type="Gene3D" id="3.40.50.1820">
    <property type="entry name" value="alpha/beta hydrolase"/>
    <property type="match status" value="1"/>
</dbReference>
<name>A0A8H6M0E0_9AGAR</name>
<dbReference type="AlphaFoldDB" id="A0A8H6M0E0"/>
<dbReference type="GO" id="GO:0016787">
    <property type="term" value="F:hydrolase activity"/>
    <property type="evidence" value="ECO:0007669"/>
    <property type="project" value="UniProtKB-KW"/>
</dbReference>
<keyword evidence="3" id="KW-0378">Hydrolase</keyword>
<evidence type="ECO:0000256" key="1">
    <source>
        <dbReference type="SAM" id="SignalP"/>
    </source>
</evidence>
<gene>
    <name evidence="3" type="ORF">DFP72DRAFT_972303</name>
</gene>
<organism evidence="3 4">
    <name type="scientific">Ephemerocybe angulata</name>
    <dbReference type="NCBI Taxonomy" id="980116"/>
    <lineage>
        <taxon>Eukaryota</taxon>
        <taxon>Fungi</taxon>
        <taxon>Dikarya</taxon>
        <taxon>Basidiomycota</taxon>
        <taxon>Agaricomycotina</taxon>
        <taxon>Agaricomycetes</taxon>
        <taxon>Agaricomycetidae</taxon>
        <taxon>Agaricales</taxon>
        <taxon>Agaricineae</taxon>
        <taxon>Psathyrellaceae</taxon>
        <taxon>Ephemerocybe</taxon>
    </lineage>
</organism>
<reference evidence="3 4" key="1">
    <citation type="submission" date="2020-07" db="EMBL/GenBank/DDBJ databases">
        <title>Comparative genomics of pyrophilous fungi reveals a link between fire events and developmental genes.</title>
        <authorList>
            <consortium name="DOE Joint Genome Institute"/>
            <person name="Steindorff A.S."/>
            <person name="Carver A."/>
            <person name="Calhoun S."/>
            <person name="Stillman K."/>
            <person name="Liu H."/>
            <person name="Lipzen A."/>
            <person name="Pangilinan J."/>
            <person name="Labutti K."/>
            <person name="Bruns T.D."/>
            <person name="Grigoriev I.V."/>
        </authorList>
    </citation>
    <scope>NUCLEOTIDE SEQUENCE [LARGE SCALE GENOMIC DNA]</scope>
    <source>
        <strain evidence="3 4">CBS 144469</strain>
    </source>
</reference>
<keyword evidence="4" id="KW-1185">Reference proteome</keyword>
<dbReference type="PANTHER" id="PTHR17630:SF44">
    <property type="entry name" value="PROTEIN AIM2"/>
    <property type="match status" value="1"/>
</dbReference>